<evidence type="ECO:0000256" key="4">
    <source>
        <dbReference type="ARBA" id="ARBA00022722"/>
    </source>
</evidence>
<dbReference type="InterPro" id="IPR001584">
    <property type="entry name" value="Integrase_cat-core"/>
</dbReference>
<dbReference type="PANTHER" id="PTHR37984:SF5">
    <property type="entry name" value="PROTEIN NYNRIN-LIKE"/>
    <property type="match status" value="1"/>
</dbReference>
<dbReference type="Gene3D" id="2.40.70.10">
    <property type="entry name" value="Acid Proteases"/>
    <property type="match status" value="1"/>
</dbReference>
<dbReference type="PROSITE" id="PS50878">
    <property type="entry name" value="RT_POL"/>
    <property type="match status" value="1"/>
</dbReference>
<feature type="domain" description="Integrase catalytic" evidence="9">
    <location>
        <begin position="993"/>
        <end position="1144"/>
    </location>
</feature>
<dbReference type="SUPFAM" id="SSF56672">
    <property type="entry name" value="DNA/RNA polymerases"/>
    <property type="match status" value="1"/>
</dbReference>
<dbReference type="CDD" id="cd09274">
    <property type="entry name" value="RNase_HI_RT_Ty3"/>
    <property type="match status" value="1"/>
</dbReference>
<keyword evidence="6" id="KW-0511">Multifunctional enzyme</keyword>
<evidence type="ECO:0000259" key="8">
    <source>
        <dbReference type="PROSITE" id="PS50878"/>
    </source>
</evidence>
<dbReference type="PANTHER" id="PTHR37984">
    <property type="entry name" value="PROTEIN CBG26694"/>
    <property type="match status" value="1"/>
</dbReference>
<dbReference type="Gene3D" id="1.10.340.70">
    <property type="match status" value="1"/>
</dbReference>
<dbReference type="PROSITE" id="PS50994">
    <property type="entry name" value="INTEGRASE"/>
    <property type="match status" value="1"/>
</dbReference>
<dbReference type="InterPro" id="IPR000477">
    <property type="entry name" value="RT_dom"/>
</dbReference>
<evidence type="ECO:0000313" key="11">
    <source>
        <dbReference type="Proteomes" id="UP001642540"/>
    </source>
</evidence>
<dbReference type="InterPro" id="IPR043128">
    <property type="entry name" value="Rev_trsase/Diguanyl_cyclase"/>
</dbReference>
<dbReference type="Proteomes" id="UP001642540">
    <property type="component" value="Unassembled WGS sequence"/>
</dbReference>
<evidence type="ECO:0000256" key="2">
    <source>
        <dbReference type="ARBA" id="ARBA00022679"/>
    </source>
</evidence>
<evidence type="ECO:0000256" key="7">
    <source>
        <dbReference type="SAM" id="MobiDB-lite"/>
    </source>
</evidence>
<dbReference type="InterPro" id="IPR041577">
    <property type="entry name" value="RT_RNaseH_2"/>
</dbReference>
<evidence type="ECO:0000259" key="9">
    <source>
        <dbReference type="PROSITE" id="PS50994"/>
    </source>
</evidence>
<keyword evidence="3" id="KW-0548">Nucleotidyltransferase</keyword>
<accession>A0ABP1RQ47</accession>
<feature type="compositionally biased region" description="Polar residues" evidence="7">
    <location>
        <begin position="1292"/>
        <end position="1301"/>
    </location>
</feature>
<dbReference type="InterPro" id="IPR021109">
    <property type="entry name" value="Peptidase_aspartic_dom_sf"/>
</dbReference>
<dbReference type="Gene3D" id="3.10.10.10">
    <property type="entry name" value="HIV Type 1 Reverse Transcriptase, subunit A, domain 1"/>
    <property type="match status" value="1"/>
</dbReference>
<dbReference type="EC" id="2.7.7.49" evidence="1"/>
<evidence type="ECO:0000256" key="1">
    <source>
        <dbReference type="ARBA" id="ARBA00012493"/>
    </source>
</evidence>
<feature type="compositionally biased region" description="Pro residues" evidence="7">
    <location>
        <begin position="1270"/>
        <end position="1284"/>
    </location>
</feature>
<dbReference type="CDD" id="cd01647">
    <property type="entry name" value="RT_LTR"/>
    <property type="match status" value="1"/>
</dbReference>
<dbReference type="InterPro" id="IPR050951">
    <property type="entry name" value="Retrovirus_Pol_polyprotein"/>
</dbReference>
<evidence type="ECO:0000256" key="5">
    <source>
        <dbReference type="ARBA" id="ARBA00022759"/>
    </source>
</evidence>
<dbReference type="Pfam" id="PF00078">
    <property type="entry name" value="RVT_1"/>
    <property type="match status" value="1"/>
</dbReference>
<keyword evidence="4" id="KW-0540">Nuclease</keyword>
<feature type="region of interest" description="Disordered" evidence="7">
    <location>
        <begin position="1270"/>
        <end position="1319"/>
    </location>
</feature>
<organism evidence="10 11">
    <name type="scientific">Orchesella dallaii</name>
    <dbReference type="NCBI Taxonomy" id="48710"/>
    <lineage>
        <taxon>Eukaryota</taxon>
        <taxon>Metazoa</taxon>
        <taxon>Ecdysozoa</taxon>
        <taxon>Arthropoda</taxon>
        <taxon>Hexapoda</taxon>
        <taxon>Collembola</taxon>
        <taxon>Entomobryomorpha</taxon>
        <taxon>Entomobryoidea</taxon>
        <taxon>Orchesellidae</taxon>
        <taxon>Orchesellinae</taxon>
        <taxon>Orchesella</taxon>
    </lineage>
</organism>
<dbReference type="Gene3D" id="3.30.420.10">
    <property type="entry name" value="Ribonuclease H-like superfamily/Ribonuclease H"/>
    <property type="match status" value="1"/>
</dbReference>
<dbReference type="Pfam" id="PF00665">
    <property type="entry name" value="rve"/>
    <property type="match status" value="1"/>
</dbReference>
<evidence type="ECO:0000313" key="10">
    <source>
        <dbReference type="EMBL" id="CAL8132814.1"/>
    </source>
</evidence>
<sequence length="1319" mass="148224">MPVGRLHPFNATSDDFESWVGVLNNYLIANGVTEVDDDGKIKARSILLTSLGVSTYALVKDLVSPTKPEDHTKDALISVLQKHFKPAPKAISERFKFFNRKQQPGETVTNFLAELRKLAVTCKFENLNVSLRDQFVFGLTSEAAQKRLFLEDDTLDLSKAISIATSQEAAEKATQLIRHSGTSTIQSSAEITNKVSVNKSQNAKKNSTASCSRCGKSHPNRECPALSEQCHKCKLTGHYARFCKTGKGRNKKEGGNGVKTVKQIGNTTKDTPIFVEVKVNGHGHIMEFDTASGTSFITPDFWKTIGSPKLEKSHMKFSAYTGQPFQAKGQFNCMIEYKGQNVEHNMQVAEGSSLFGRDLLNKLQMDWAGIKKQCSQVHQVNDNATPEALLNEFSDVFDSPVGRIRHFKAKIVLKDDAVPRFCKSRPVPFAIRDKVDKELERMEESGVIKRIDHSEWASPLVVVPKPNGKMRITGDFKRTINNQLCVNQYPLARVEDLFETIAGGETFSKLDGADAFHQIELDEASKKFMVINTHRGLYRYNVLPQGIASSPAIFQEMMDTMLRGIHNCGSFVDDGICSGKSNDLHIKNLKTILARMRDWNYKLSRDKCEFFKPSLKCLGQIVCSEGIRTDPCKVEAIMSMRAPKDVGEIKSFLGLVTFYAKFIPNLSTVVEPLNELTRSEVKWSWSQKCQTAFDHVKKLVSSSPILAHFTQGLPVGLSCDASSVGLGAVLFHKNEDGSEVPIAFASKSLSKAERNYSQVEKEGLAIVFGVKRFMQYLYGRRFTLVTDHNPLLTIFGRNRDMPSLAANRLHRWALFLSSYDFDIQYRNTNNHGNADALSRLPMEDQTPTDEETEVFVKQILQQHPVTSKKVKQFTSRDPVLSVVIRHIQSGWPAKANQLPEPVRPYFAHRNEYTVEQGTILWGLRVVVPAALQASVLQQLHETHPGVVRMKSIARQYVWWPGVDNDIENLVKACTSCAVNKDNPAEAPLHPWSYPEKPWQRFHLDLAGPFKNNMWLIIVDAYSKWPEVYKMGKETTSSRIISCVRESFCRFGIPETIVTDNGPQFVSREFETFCVDNGVRHTTSSAYNPRSNGEAERFIRTFKNAMNRSNETDLTLCFCQFLITYRSTPHATTDAAPAELLMKRNIRTLFDLIRPDVNSKVRKNQEKSKEQFDNKSPLREFHPGQQVWVQSFSKGQPTWSLGRVKQATGPVSYQVEVEGRIMKRHVDHMLCGEAATVREPDKPPSCPPTAVNSPVLIPTPSPCSTIVMPSPVVPGSPEATPPDIVPDPVAVETPTSSQQQQGRRYETRPNRKPPIRLQYN</sequence>
<comment type="caution">
    <text evidence="10">The sequence shown here is derived from an EMBL/GenBank/DDBJ whole genome shotgun (WGS) entry which is preliminary data.</text>
</comment>
<dbReference type="SUPFAM" id="SSF50630">
    <property type="entry name" value="Acid proteases"/>
    <property type="match status" value="1"/>
</dbReference>
<feature type="domain" description="Reverse transcriptase" evidence="8">
    <location>
        <begin position="444"/>
        <end position="657"/>
    </location>
</feature>
<dbReference type="Gene3D" id="4.10.60.10">
    <property type="entry name" value="Zinc finger, CCHC-type"/>
    <property type="match status" value="1"/>
</dbReference>
<dbReference type="EMBL" id="CAXLJM020000093">
    <property type="protein sequence ID" value="CAL8132814.1"/>
    <property type="molecule type" value="Genomic_DNA"/>
</dbReference>
<dbReference type="InterPro" id="IPR041588">
    <property type="entry name" value="Integrase_H2C2"/>
</dbReference>
<evidence type="ECO:0000256" key="3">
    <source>
        <dbReference type="ARBA" id="ARBA00022695"/>
    </source>
</evidence>
<protein>
    <recommendedName>
        <fullName evidence="1">RNA-directed DNA polymerase</fullName>
        <ecNumber evidence="1">2.7.7.49</ecNumber>
    </recommendedName>
</protein>
<keyword evidence="2" id="KW-0808">Transferase</keyword>
<proteinExistence type="predicted"/>
<keyword evidence="5" id="KW-0255">Endonuclease</keyword>
<dbReference type="InterPro" id="IPR036397">
    <property type="entry name" value="RNaseH_sf"/>
</dbReference>
<reference evidence="10 11" key="1">
    <citation type="submission" date="2024-08" db="EMBL/GenBank/DDBJ databases">
        <authorList>
            <person name="Cucini C."/>
            <person name="Frati F."/>
        </authorList>
    </citation>
    <scope>NUCLEOTIDE SEQUENCE [LARGE SCALE GENOMIC DNA]</scope>
</reference>
<dbReference type="Pfam" id="PF17921">
    <property type="entry name" value="Integrase_H2C2"/>
    <property type="match status" value="1"/>
</dbReference>
<gene>
    <name evidence="10" type="ORF">ODALV1_LOCUS24775</name>
</gene>
<evidence type="ECO:0000256" key="6">
    <source>
        <dbReference type="ARBA" id="ARBA00023268"/>
    </source>
</evidence>
<keyword evidence="5" id="KW-0378">Hydrolase</keyword>
<dbReference type="Pfam" id="PF17919">
    <property type="entry name" value="RT_RNaseH_2"/>
    <property type="match status" value="1"/>
</dbReference>
<dbReference type="SUPFAM" id="SSF53098">
    <property type="entry name" value="Ribonuclease H-like"/>
    <property type="match status" value="1"/>
</dbReference>
<dbReference type="InterPro" id="IPR043502">
    <property type="entry name" value="DNA/RNA_pol_sf"/>
</dbReference>
<keyword evidence="11" id="KW-1185">Reference proteome</keyword>
<dbReference type="InterPro" id="IPR012337">
    <property type="entry name" value="RNaseH-like_sf"/>
</dbReference>
<name>A0ABP1RQ47_9HEXA</name>
<dbReference type="Gene3D" id="3.30.70.270">
    <property type="match status" value="2"/>
</dbReference>